<dbReference type="Gene3D" id="3.90.1570.10">
    <property type="entry name" value="tt1808, chain A"/>
    <property type="match status" value="1"/>
</dbReference>
<dbReference type="InterPro" id="IPR011335">
    <property type="entry name" value="Restrct_endonuc-II-like"/>
</dbReference>
<name>A0A7Z9DVG1_9CYAN</name>
<dbReference type="Pfam" id="PF05685">
    <property type="entry name" value="Uma2"/>
    <property type="match status" value="1"/>
</dbReference>
<comment type="caution">
    <text evidence="2">The sequence shown here is derived from an EMBL/GenBank/DDBJ whole genome shotgun (WGS) entry which is preliminary data.</text>
</comment>
<dbReference type="RefSeq" id="WP_083616285.1">
    <property type="nucleotide sequence ID" value="NZ_LR734821.1"/>
</dbReference>
<feature type="domain" description="Putative restriction endonuclease" evidence="1">
    <location>
        <begin position="12"/>
        <end position="170"/>
    </location>
</feature>
<accession>A0A7Z9DVG1</accession>
<dbReference type="EMBL" id="CZCU02000091">
    <property type="protein sequence ID" value="VXD12727.1"/>
    <property type="molecule type" value="Genomic_DNA"/>
</dbReference>
<dbReference type="SUPFAM" id="SSF52980">
    <property type="entry name" value="Restriction endonuclease-like"/>
    <property type="match status" value="1"/>
</dbReference>
<sequence>MTFNKAHPYLSPEEYLESEKNSPIKHEYIQGKIYAMAGASDAHVTITANLLAMLRNHIRGSGCRVYFADMKARIESLNIFYYPDIMVTCDSRDVNFEYFKCYPCLIIEVISSSTEAFDRGDKFIDYQELETLEEYVLISQNRQRIDCFRRNTEGRWELYSYRGNQELELTCVNFSGSLAAVYEDVSFPESFIALREREQGTGNREQ</sequence>
<dbReference type="PANTHER" id="PTHR36558:SF1">
    <property type="entry name" value="RESTRICTION ENDONUCLEASE DOMAIN-CONTAINING PROTEIN-RELATED"/>
    <property type="match status" value="1"/>
</dbReference>
<evidence type="ECO:0000313" key="2">
    <source>
        <dbReference type="EMBL" id="VXD12727.1"/>
    </source>
</evidence>
<organism evidence="2 3">
    <name type="scientific">Planktothrix serta PCC 8927</name>
    <dbReference type="NCBI Taxonomy" id="671068"/>
    <lineage>
        <taxon>Bacteria</taxon>
        <taxon>Bacillati</taxon>
        <taxon>Cyanobacteriota</taxon>
        <taxon>Cyanophyceae</taxon>
        <taxon>Oscillatoriophycideae</taxon>
        <taxon>Oscillatoriales</taxon>
        <taxon>Microcoleaceae</taxon>
        <taxon>Planktothrix</taxon>
    </lineage>
</organism>
<dbReference type="InterPro" id="IPR008538">
    <property type="entry name" value="Uma2"/>
</dbReference>
<protein>
    <recommendedName>
        <fullName evidence="1">Putative restriction endonuclease domain-containing protein</fullName>
    </recommendedName>
</protein>
<evidence type="ECO:0000259" key="1">
    <source>
        <dbReference type="Pfam" id="PF05685"/>
    </source>
</evidence>
<gene>
    <name evidence="2" type="ORF">PL8927_20001</name>
</gene>
<dbReference type="CDD" id="cd06260">
    <property type="entry name" value="DUF820-like"/>
    <property type="match status" value="1"/>
</dbReference>
<evidence type="ECO:0000313" key="3">
    <source>
        <dbReference type="Proteomes" id="UP000184550"/>
    </source>
</evidence>
<keyword evidence="3" id="KW-1185">Reference proteome</keyword>
<dbReference type="PANTHER" id="PTHR36558">
    <property type="entry name" value="GLR1098 PROTEIN"/>
    <property type="match status" value="1"/>
</dbReference>
<reference evidence="2" key="1">
    <citation type="submission" date="2019-10" db="EMBL/GenBank/DDBJ databases">
        <authorList>
            <consortium name="Genoscope - CEA"/>
            <person name="William W."/>
        </authorList>
    </citation>
    <scope>NUCLEOTIDE SEQUENCE [LARGE SCALE GENOMIC DNA]</scope>
    <source>
        <strain evidence="2">BBR_PRJEB10992</strain>
    </source>
</reference>
<proteinExistence type="predicted"/>
<dbReference type="InterPro" id="IPR012296">
    <property type="entry name" value="Nuclease_put_TT1808"/>
</dbReference>
<dbReference type="Proteomes" id="UP000184550">
    <property type="component" value="Unassembled WGS sequence"/>
</dbReference>
<dbReference type="OrthoDB" id="422510at2"/>
<dbReference type="AlphaFoldDB" id="A0A7Z9DVG1"/>